<evidence type="ECO:0000313" key="2">
    <source>
        <dbReference type="EMBL" id="KMQ92357.1"/>
    </source>
</evidence>
<dbReference type="STRING" id="67767.A0A0J7KPS9"/>
<dbReference type="SMART" id="SM00992">
    <property type="entry name" value="YccV-like"/>
    <property type="match status" value="1"/>
</dbReference>
<dbReference type="PaxDb" id="67767-A0A0J7KPS9"/>
<dbReference type="Pfam" id="PF08755">
    <property type="entry name" value="YccV-like"/>
    <property type="match status" value="1"/>
</dbReference>
<dbReference type="Pfam" id="PF13369">
    <property type="entry name" value="Transglut_core2"/>
    <property type="match status" value="1"/>
</dbReference>
<evidence type="ECO:0000259" key="1">
    <source>
        <dbReference type="SMART" id="SM00992"/>
    </source>
</evidence>
<reference evidence="2 3" key="1">
    <citation type="submission" date="2015-04" db="EMBL/GenBank/DDBJ databases">
        <title>Lasius niger genome sequencing.</title>
        <authorList>
            <person name="Konorov E.A."/>
            <person name="Nikitin M.A."/>
            <person name="Kirill M.V."/>
            <person name="Chang P."/>
        </authorList>
    </citation>
    <scope>NUCLEOTIDE SEQUENCE [LARGE SCALE GENOMIC DNA]</scope>
    <source>
        <tissue evidence="2">Whole</tissue>
    </source>
</reference>
<dbReference type="AlphaFoldDB" id="A0A0J7KPS9"/>
<feature type="domain" description="Hemimethylated DNA-binding" evidence="1">
    <location>
        <begin position="290"/>
        <end position="404"/>
    </location>
</feature>
<sequence>MRYLMQRSLKKKWDKYKMKPDKEQLLERAATILAQWVQPEKNVSYSCVKASLNSMALEVLKCLMEKHPDHSIFSTPNETFSYWTNNNINDNHWNEAEGTQIMDTLQEYIFGKLNFRPDKSIKYLESMCIDKVLKNKYGHDIILYVIYHSVARRLGLRCDIINQELGGINLELGPLYIFWTPTYATHNIENNRCFTLRDVKKFPDCLVNKVPLFKAPSRFSFHSEISFLRDFLITANNEMWYEIRGMFENMMFSRNNNIFGLTSREFRIRSYPKFRLCFDQGAMIIPRSKDVKFAVGLIVTHRDQSASSCTGVIIGWHRRMDRHVDLFIEHQMVYEVMDIGLLSLNHCRNYKFGKPQTNYIILTEHNEMCYIEEDTISLTTPKWIENSEIGCYFYKFEDTHYVPNKMLARIYPQDAAITAQTISKN</sequence>
<protein>
    <submittedName>
        <fullName evidence="2">F-box only protein 21-like protein</fullName>
    </submittedName>
</protein>
<dbReference type="InterPro" id="IPR011722">
    <property type="entry name" value="Hemimethylated_DNA-bd_dom"/>
</dbReference>
<name>A0A0J7KPS9_LASNI</name>
<comment type="caution">
    <text evidence="2">The sequence shown here is derived from an EMBL/GenBank/DDBJ whole genome shotgun (WGS) entry which is preliminary data.</text>
</comment>
<evidence type="ECO:0000313" key="3">
    <source>
        <dbReference type="Proteomes" id="UP000036403"/>
    </source>
</evidence>
<dbReference type="InterPro" id="IPR036623">
    <property type="entry name" value="Hemimethylated_DNA-bd_sf"/>
</dbReference>
<dbReference type="Proteomes" id="UP000036403">
    <property type="component" value="Unassembled WGS sequence"/>
</dbReference>
<dbReference type="PANTHER" id="PTHR31350:SF21">
    <property type="entry name" value="F-BOX ONLY PROTEIN 21"/>
    <property type="match status" value="1"/>
</dbReference>
<gene>
    <name evidence="2" type="ORF">RF55_7669</name>
</gene>
<dbReference type="Gene3D" id="2.30.30.390">
    <property type="entry name" value="Hemimethylated DNA-binding domain"/>
    <property type="match status" value="1"/>
</dbReference>
<keyword evidence="3" id="KW-1185">Reference proteome</keyword>
<dbReference type="EMBL" id="LBMM01004495">
    <property type="protein sequence ID" value="KMQ92357.1"/>
    <property type="molecule type" value="Genomic_DNA"/>
</dbReference>
<proteinExistence type="predicted"/>
<accession>A0A0J7KPS9</accession>
<organism evidence="2 3">
    <name type="scientific">Lasius niger</name>
    <name type="common">Black garden ant</name>
    <dbReference type="NCBI Taxonomy" id="67767"/>
    <lineage>
        <taxon>Eukaryota</taxon>
        <taxon>Metazoa</taxon>
        <taxon>Ecdysozoa</taxon>
        <taxon>Arthropoda</taxon>
        <taxon>Hexapoda</taxon>
        <taxon>Insecta</taxon>
        <taxon>Pterygota</taxon>
        <taxon>Neoptera</taxon>
        <taxon>Endopterygota</taxon>
        <taxon>Hymenoptera</taxon>
        <taxon>Apocrita</taxon>
        <taxon>Aculeata</taxon>
        <taxon>Formicoidea</taxon>
        <taxon>Formicidae</taxon>
        <taxon>Formicinae</taxon>
        <taxon>Lasius</taxon>
        <taxon>Lasius</taxon>
    </lineage>
</organism>
<dbReference type="OrthoDB" id="7554068at2759"/>
<dbReference type="PANTHER" id="PTHR31350">
    <property type="entry name" value="SI:DKEY-261L7.2"/>
    <property type="match status" value="1"/>
</dbReference>
<dbReference type="GO" id="GO:0003677">
    <property type="term" value="F:DNA binding"/>
    <property type="evidence" value="ECO:0007669"/>
    <property type="project" value="InterPro"/>
</dbReference>
<dbReference type="InterPro" id="IPR032698">
    <property type="entry name" value="SirB1_N"/>
</dbReference>